<name>A0AAV7E5P9_ARIFI</name>
<evidence type="ECO:0000256" key="1">
    <source>
        <dbReference type="SAM" id="SignalP"/>
    </source>
</evidence>
<comment type="caution">
    <text evidence="2">The sequence shown here is derived from an EMBL/GenBank/DDBJ whole genome shotgun (WGS) entry which is preliminary data.</text>
</comment>
<organism evidence="2 3">
    <name type="scientific">Aristolochia fimbriata</name>
    <name type="common">White veined hardy Dutchman's pipe vine</name>
    <dbReference type="NCBI Taxonomy" id="158543"/>
    <lineage>
        <taxon>Eukaryota</taxon>
        <taxon>Viridiplantae</taxon>
        <taxon>Streptophyta</taxon>
        <taxon>Embryophyta</taxon>
        <taxon>Tracheophyta</taxon>
        <taxon>Spermatophyta</taxon>
        <taxon>Magnoliopsida</taxon>
        <taxon>Magnoliidae</taxon>
        <taxon>Piperales</taxon>
        <taxon>Aristolochiaceae</taxon>
        <taxon>Aristolochia</taxon>
    </lineage>
</organism>
<keyword evidence="1" id="KW-0732">Signal</keyword>
<dbReference type="PANTHER" id="PTHR33592">
    <property type="entry name" value="TRANSMEMBRANE PROTEIN"/>
    <property type="match status" value="1"/>
</dbReference>
<keyword evidence="3" id="KW-1185">Reference proteome</keyword>
<dbReference type="Proteomes" id="UP000825729">
    <property type="component" value="Unassembled WGS sequence"/>
</dbReference>
<feature type="signal peptide" evidence="1">
    <location>
        <begin position="1"/>
        <end position="25"/>
    </location>
</feature>
<feature type="chain" id="PRO_5043877000" evidence="1">
    <location>
        <begin position="26"/>
        <end position="103"/>
    </location>
</feature>
<sequence length="103" mass="10798">MGRNSSVLVLVIVSTLVIGFGAASAARPLLEEDNLWGWKKNSHLLLVASLQKGSVPTPSECTNVPGNAGGHCPAVREMHFAGRRAQAAVTPPPVHHTVAVTKL</sequence>
<dbReference type="PANTHER" id="PTHR33592:SF10">
    <property type="entry name" value="TRANSMEMBRANE PROTEIN"/>
    <property type="match status" value="1"/>
</dbReference>
<gene>
    <name evidence="2" type="ORF">H6P81_015510</name>
</gene>
<evidence type="ECO:0000313" key="3">
    <source>
        <dbReference type="Proteomes" id="UP000825729"/>
    </source>
</evidence>
<protein>
    <submittedName>
        <fullName evidence="2">Uncharacterized protein</fullName>
    </submittedName>
</protein>
<reference evidence="2 3" key="1">
    <citation type="submission" date="2021-07" db="EMBL/GenBank/DDBJ databases">
        <title>The Aristolochia fimbriata genome: insights into angiosperm evolution, floral development and chemical biosynthesis.</title>
        <authorList>
            <person name="Jiao Y."/>
        </authorList>
    </citation>
    <scope>NUCLEOTIDE SEQUENCE [LARGE SCALE GENOMIC DNA]</scope>
    <source>
        <strain evidence="2">IBCAS-2021</strain>
        <tissue evidence="2">Leaf</tissue>
    </source>
</reference>
<proteinExistence type="predicted"/>
<evidence type="ECO:0000313" key="2">
    <source>
        <dbReference type="EMBL" id="KAG9444170.1"/>
    </source>
</evidence>
<accession>A0AAV7E5P9</accession>
<dbReference type="EMBL" id="JAINDJ010000006">
    <property type="protein sequence ID" value="KAG9444170.1"/>
    <property type="molecule type" value="Genomic_DNA"/>
</dbReference>
<dbReference type="AlphaFoldDB" id="A0AAV7E5P9"/>